<dbReference type="STRING" id="1560201.NG42_15070"/>
<proteinExistence type="predicted"/>
<evidence type="ECO:0000256" key="1">
    <source>
        <dbReference type="ARBA" id="ARBA00022723"/>
    </source>
</evidence>
<evidence type="ECO:0000256" key="3">
    <source>
        <dbReference type="ARBA" id="ARBA00022842"/>
    </source>
</evidence>
<name>A0A0L7T6G4_9GAMM</name>
<dbReference type="Proteomes" id="UP000036851">
    <property type="component" value="Unassembled WGS sequence"/>
</dbReference>
<dbReference type="PANTHER" id="PTHR10000">
    <property type="entry name" value="PHOSPHOSERINE PHOSPHATASE"/>
    <property type="match status" value="1"/>
</dbReference>
<dbReference type="SFLD" id="SFLDG01142">
    <property type="entry name" value="C2.B.2:_Mannosyl-3-phosphoglyc"/>
    <property type="match status" value="1"/>
</dbReference>
<dbReference type="NCBIfam" id="TIGR01484">
    <property type="entry name" value="HAD-SF-IIB"/>
    <property type="match status" value="1"/>
</dbReference>
<evidence type="ECO:0000313" key="4">
    <source>
        <dbReference type="EMBL" id="KOC88737.1"/>
    </source>
</evidence>
<dbReference type="SFLD" id="SFLDG01140">
    <property type="entry name" value="C2.B:_Phosphomannomutase_and_P"/>
    <property type="match status" value="1"/>
</dbReference>
<dbReference type="NCBIfam" id="TIGR01486">
    <property type="entry name" value="HAD-SF-IIB-MPGP"/>
    <property type="match status" value="1"/>
</dbReference>
<evidence type="ECO:0000256" key="2">
    <source>
        <dbReference type="ARBA" id="ARBA00022801"/>
    </source>
</evidence>
<evidence type="ECO:0000313" key="6">
    <source>
        <dbReference type="Proteomes" id="UP000036851"/>
    </source>
</evidence>
<keyword evidence="1" id="KW-0479">Metal-binding</keyword>
<accession>A0A0L7T6G4</accession>
<dbReference type="AlphaFoldDB" id="A0A0L7T6G4"/>
<keyword evidence="7" id="KW-1185">Reference proteome</keyword>
<reference evidence="6 7" key="1">
    <citation type="journal article" date="2015" name="Int. J. Syst. Evol. Microbiol.">
        <title>Erwinia iniecta sp. nov., isolated from Russian wheat aphids (Diuraphis noxia).</title>
        <authorList>
            <person name="Campillo T."/>
            <person name="Luna E."/>
            <person name="Portier P."/>
            <person name="Fischer-Le Saux M."/>
            <person name="Lapitan N."/>
            <person name="Tisserat N.A."/>
            <person name="Leach J.E."/>
        </authorList>
    </citation>
    <scope>NUCLEOTIDE SEQUENCE [LARGE SCALE GENOMIC DNA]</scope>
    <source>
        <strain evidence="4 7">B120</strain>
        <strain evidence="5 6">B149</strain>
    </source>
</reference>
<dbReference type="GO" id="GO:0000287">
    <property type="term" value="F:magnesium ion binding"/>
    <property type="evidence" value="ECO:0007669"/>
    <property type="project" value="TreeGrafter"/>
</dbReference>
<dbReference type="Proteomes" id="UP000037088">
    <property type="component" value="Unassembled WGS sequence"/>
</dbReference>
<comment type="caution">
    <text evidence="5">The sequence shown here is derived from an EMBL/GenBank/DDBJ whole genome shotgun (WGS) entry which is preliminary data.</text>
</comment>
<organism evidence="5 6">
    <name type="scientific">Winslowiella iniecta</name>
    <dbReference type="NCBI Taxonomy" id="1560201"/>
    <lineage>
        <taxon>Bacteria</taxon>
        <taxon>Pseudomonadati</taxon>
        <taxon>Pseudomonadota</taxon>
        <taxon>Gammaproteobacteria</taxon>
        <taxon>Enterobacterales</taxon>
        <taxon>Erwiniaceae</taxon>
        <taxon>Winslowiella</taxon>
    </lineage>
</organism>
<dbReference type="EMBL" id="JRXE01000021">
    <property type="protein sequence ID" value="KOC88737.1"/>
    <property type="molecule type" value="Genomic_DNA"/>
</dbReference>
<dbReference type="GO" id="GO:0005829">
    <property type="term" value="C:cytosol"/>
    <property type="evidence" value="ECO:0007669"/>
    <property type="project" value="TreeGrafter"/>
</dbReference>
<dbReference type="OrthoDB" id="193379at2"/>
<dbReference type="Gene3D" id="3.30.980.20">
    <property type="entry name" value="Putative mannosyl-3-phosphoglycerate phosphatase, domain 2"/>
    <property type="match status" value="1"/>
</dbReference>
<dbReference type="Pfam" id="PF08282">
    <property type="entry name" value="Hydrolase_3"/>
    <property type="match status" value="1"/>
</dbReference>
<sequence length="268" mass="29668">MPGLHDPLMIVTDLDGSLLDHHTYSWQPAQPWLDRLKQHQIPLVICSSKTASEIIPLQQQLGISGAPFIAENGALVQLDSANGDTVRHHAGKDYSEICHCLRRLRQQYQFRFSGFADFTDKEVADITGLSVSDAALARRREASESLVWRDSEEQFSAFRDALDAEGFSLTQGGRFWHVMAKGSGKGAALAWLLQSSPAHQLQRFITVGLGDGPNDAPMLDSVDYAVVIKGHSKTPIVLSRADRLNIYETRHSGPDGWVEGLDYFIAQE</sequence>
<dbReference type="GO" id="GO:0051479">
    <property type="term" value="P:mannosylglycerate biosynthetic process"/>
    <property type="evidence" value="ECO:0007669"/>
    <property type="project" value="InterPro"/>
</dbReference>
<dbReference type="PANTHER" id="PTHR10000:SF8">
    <property type="entry name" value="HAD SUPERFAMILY HYDROLASE-LIKE, TYPE 3"/>
    <property type="match status" value="1"/>
</dbReference>
<dbReference type="InterPro" id="IPR036412">
    <property type="entry name" value="HAD-like_sf"/>
</dbReference>
<dbReference type="SFLD" id="SFLDS00003">
    <property type="entry name" value="Haloacid_Dehalogenase"/>
    <property type="match status" value="1"/>
</dbReference>
<dbReference type="InterPro" id="IPR006379">
    <property type="entry name" value="HAD-SF_hydro_IIB"/>
</dbReference>
<evidence type="ECO:0000313" key="5">
    <source>
        <dbReference type="EMBL" id="KOC90972.1"/>
    </source>
</evidence>
<dbReference type="RefSeq" id="WP_052900388.1">
    <property type="nucleotide sequence ID" value="NZ_JRXE01000021.1"/>
</dbReference>
<protein>
    <submittedName>
        <fullName evidence="5">Mannosyl-3-phosphoglycerate phosphatase</fullName>
    </submittedName>
</protein>
<dbReference type="EMBL" id="JRXF01000027">
    <property type="protein sequence ID" value="KOC90972.1"/>
    <property type="molecule type" value="Genomic_DNA"/>
</dbReference>
<dbReference type="PATRIC" id="fig|1560201.3.peg.3201"/>
<evidence type="ECO:0000313" key="7">
    <source>
        <dbReference type="Proteomes" id="UP000037088"/>
    </source>
</evidence>
<gene>
    <name evidence="4" type="ORF">NG42_15070</name>
    <name evidence="5" type="ORF">NG43_16260</name>
</gene>
<dbReference type="Gene3D" id="3.40.50.1000">
    <property type="entry name" value="HAD superfamily/HAD-like"/>
    <property type="match status" value="1"/>
</dbReference>
<dbReference type="SUPFAM" id="SSF56784">
    <property type="entry name" value="HAD-like"/>
    <property type="match status" value="1"/>
</dbReference>
<dbReference type="GO" id="GO:0050531">
    <property type="term" value="F:mannosyl-3-phosphoglycerate phosphatase activity"/>
    <property type="evidence" value="ECO:0007669"/>
    <property type="project" value="InterPro"/>
</dbReference>
<keyword evidence="3" id="KW-0460">Magnesium</keyword>
<dbReference type="InterPro" id="IPR006381">
    <property type="entry name" value="HAD-SF-IIB-MPGP"/>
</dbReference>
<keyword evidence="2" id="KW-0378">Hydrolase</keyword>
<dbReference type="InterPro" id="IPR023214">
    <property type="entry name" value="HAD_sf"/>
</dbReference>
<dbReference type="NCBIfam" id="NF002976">
    <property type="entry name" value="PRK03669.1"/>
    <property type="match status" value="1"/>
</dbReference>